<dbReference type="PANTHER" id="PTHR12346:SF0">
    <property type="entry name" value="SIN3A, ISOFORM G"/>
    <property type="match status" value="1"/>
</dbReference>
<evidence type="ECO:0000256" key="1">
    <source>
        <dbReference type="ARBA" id="ARBA00004123"/>
    </source>
</evidence>
<evidence type="ECO:0000256" key="3">
    <source>
        <dbReference type="ARBA" id="ARBA00023242"/>
    </source>
</evidence>
<keyword evidence="5" id="KW-1185">Reference proteome</keyword>
<dbReference type="GeneID" id="104743499"/>
<dbReference type="PANTHER" id="PTHR12346">
    <property type="entry name" value="SIN3B-RELATED"/>
    <property type="match status" value="1"/>
</dbReference>
<dbReference type="Proteomes" id="UP000694864">
    <property type="component" value="Chromosome 14"/>
</dbReference>
<dbReference type="InterPro" id="IPR003822">
    <property type="entry name" value="PAH"/>
</dbReference>
<accession>A0ABM0VY35</accession>
<evidence type="ECO:0000256" key="4">
    <source>
        <dbReference type="PROSITE-ProRule" id="PRU00810"/>
    </source>
</evidence>
<evidence type="ECO:0000313" key="6">
    <source>
        <dbReference type="RefSeq" id="XP_010462873.1"/>
    </source>
</evidence>
<protein>
    <submittedName>
        <fullName evidence="6">Paired amphipathic helix protein Sin3-like 3</fullName>
    </submittedName>
</protein>
<keyword evidence="3 4" id="KW-0539">Nucleus</keyword>
<name>A0ABM0VY35_CAMSA</name>
<evidence type="ECO:0000256" key="2">
    <source>
        <dbReference type="ARBA" id="ARBA00022491"/>
    </source>
</evidence>
<reference evidence="5" key="1">
    <citation type="journal article" date="2014" name="Nat. Commun.">
        <title>The emerging biofuel crop Camelina sativa retains a highly undifferentiated hexaploid genome structure.</title>
        <authorList>
            <person name="Kagale S."/>
            <person name="Koh C."/>
            <person name="Nixon J."/>
            <person name="Bollina V."/>
            <person name="Clarke W.E."/>
            <person name="Tuteja R."/>
            <person name="Spillane C."/>
            <person name="Robinson S.J."/>
            <person name="Links M.G."/>
            <person name="Clarke C."/>
            <person name="Higgins E.E."/>
            <person name="Huebert T."/>
            <person name="Sharpe A.G."/>
            <person name="Parkin I.A."/>
        </authorList>
    </citation>
    <scope>NUCLEOTIDE SEQUENCE [LARGE SCALE GENOMIC DNA]</scope>
    <source>
        <strain evidence="5">cv. DH55</strain>
    </source>
</reference>
<dbReference type="Gene3D" id="1.20.1160.11">
    <property type="entry name" value="Paired amphipathic helix"/>
    <property type="match status" value="3"/>
</dbReference>
<organism evidence="5 6">
    <name type="scientific">Camelina sativa</name>
    <name type="common">False flax</name>
    <name type="synonym">Myagrum sativum</name>
    <dbReference type="NCBI Taxonomy" id="90675"/>
    <lineage>
        <taxon>Eukaryota</taxon>
        <taxon>Viridiplantae</taxon>
        <taxon>Streptophyta</taxon>
        <taxon>Embryophyta</taxon>
        <taxon>Tracheophyta</taxon>
        <taxon>Spermatophyta</taxon>
        <taxon>Magnoliopsida</taxon>
        <taxon>eudicotyledons</taxon>
        <taxon>Gunneridae</taxon>
        <taxon>Pentapetalae</taxon>
        <taxon>rosids</taxon>
        <taxon>malvids</taxon>
        <taxon>Brassicales</taxon>
        <taxon>Brassicaceae</taxon>
        <taxon>Camelineae</taxon>
        <taxon>Camelina</taxon>
    </lineage>
</organism>
<dbReference type="RefSeq" id="XP_010462873.1">
    <property type="nucleotide sequence ID" value="XM_010464571.1"/>
</dbReference>
<proteinExistence type="predicted"/>
<dbReference type="Pfam" id="PF02671">
    <property type="entry name" value="PAH"/>
    <property type="match status" value="3"/>
</dbReference>
<comment type="subcellular location">
    <subcellularLocation>
        <location evidence="1 4">Nucleus</location>
    </subcellularLocation>
</comment>
<gene>
    <name evidence="6" type="primary">LOC104743499</name>
</gene>
<sequence>MNEAVSYLTTVRKAFHDEPGKYAQFLKIMHDFSARRVDTTTVIARMEKLMKDHLDLLLGFNAFLPAGFQITIPPKANNEFGQFRNVAGRSVSPEATTMDDATSYLTAVKEALSDEPAKYAEIIKLLNDLRARRVDTASVIARVEELLKDHQNLLLGFSVFLSAKTNFIRKLKARFQGDGCHVVNSVLQILRMYREGNKSKDDAYQEVFVLLQGNDDLVMEFSEIFSGLTYPSGSTSTRE</sequence>
<dbReference type="InterPro" id="IPR036600">
    <property type="entry name" value="PAH_sf"/>
</dbReference>
<dbReference type="PROSITE" id="PS51477">
    <property type="entry name" value="PAH"/>
    <property type="match status" value="2"/>
</dbReference>
<reference evidence="6" key="2">
    <citation type="submission" date="2025-08" db="UniProtKB">
        <authorList>
            <consortium name="RefSeq"/>
        </authorList>
    </citation>
    <scope>IDENTIFICATION</scope>
    <source>
        <tissue evidence="6">Leaf</tissue>
    </source>
</reference>
<keyword evidence="2" id="KW-0678">Repressor</keyword>
<evidence type="ECO:0000313" key="5">
    <source>
        <dbReference type="Proteomes" id="UP000694864"/>
    </source>
</evidence>
<dbReference type="SUPFAM" id="SSF47762">
    <property type="entry name" value="PAH2 domain"/>
    <property type="match status" value="3"/>
</dbReference>
<dbReference type="InterPro" id="IPR039774">
    <property type="entry name" value="Sin3-like"/>
</dbReference>